<dbReference type="Gene3D" id="2.80.10.50">
    <property type="match status" value="1"/>
</dbReference>
<keyword evidence="7" id="KW-1185">Reference proteome</keyword>
<feature type="domain" description="Alpha-L-arabinofuranosidase B arabinose-binding" evidence="2">
    <location>
        <begin position="529"/>
        <end position="651"/>
    </location>
</feature>
<evidence type="ECO:0000259" key="2">
    <source>
        <dbReference type="Pfam" id="PF05270"/>
    </source>
</evidence>
<dbReference type="CDD" id="cd01831">
    <property type="entry name" value="Endoglucanase_E_like"/>
    <property type="match status" value="1"/>
</dbReference>
<dbReference type="EMBL" id="FOIJ01000028">
    <property type="protein sequence ID" value="SEU38697.1"/>
    <property type="molecule type" value="Genomic_DNA"/>
</dbReference>
<protein>
    <submittedName>
        <fullName evidence="6">Lysophospholipase L1</fullName>
    </submittedName>
</protein>
<dbReference type="PANTHER" id="PTHR37834">
    <property type="entry name" value="GDSL-LIKE LIPASE/ACYLHYDROLASE DOMAIN PROTEIN (AFU_ORTHOLOGUE AFUA_2G00620)"/>
    <property type="match status" value="1"/>
</dbReference>
<dbReference type="InterPro" id="IPR037461">
    <property type="entry name" value="CtCE2-like_dom"/>
</dbReference>
<dbReference type="GO" id="GO:0052689">
    <property type="term" value="F:carboxylic ester hydrolase activity"/>
    <property type="evidence" value="ECO:0007669"/>
    <property type="project" value="InterPro"/>
</dbReference>
<dbReference type="InterPro" id="IPR052762">
    <property type="entry name" value="PCW_deacetylase/CE"/>
</dbReference>
<dbReference type="Gene3D" id="2.60.120.260">
    <property type="entry name" value="Galactose-binding domain-like"/>
    <property type="match status" value="1"/>
</dbReference>
<dbReference type="InterPro" id="IPR007934">
    <property type="entry name" value="AbfB_ABD"/>
</dbReference>
<keyword evidence="1" id="KW-0732">Signal</keyword>
<evidence type="ECO:0000259" key="4">
    <source>
        <dbReference type="Pfam" id="PF13472"/>
    </source>
</evidence>
<dbReference type="GO" id="GO:0046373">
    <property type="term" value="P:L-arabinose metabolic process"/>
    <property type="evidence" value="ECO:0007669"/>
    <property type="project" value="InterPro"/>
</dbReference>
<dbReference type="InterPro" id="IPR036514">
    <property type="entry name" value="SGNH_hydro_sf"/>
</dbReference>
<evidence type="ECO:0000259" key="5">
    <source>
        <dbReference type="Pfam" id="PF17996"/>
    </source>
</evidence>
<dbReference type="InterPro" id="IPR013830">
    <property type="entry name" value="SGNH_hydro"/>
</dbReference>
<evidence type="ECO:0000313" key="6">
    <source>
        <dbReference type="EMBL" id="SEU38697.1"/>
    </source>
</evidence>
<accession>A0A1I0LGI7</accession>
<dbReference type="Pfam" id="PF13472">
    <property type="entry name" value="Lipase_GDSL_2"/>
    <property type="match status" value="1"/>
</dbReference>
<feature type="domain" description="3-keto-alpha-glucoside-1,2-lyase/3-keto-2-hydroxy-glucal hydratase" evidence="3">
    <location>
        <begin position="357"/>
        <end position="517"/>
    </location>
</feature>
<dbReference type="InterPro" id="IPR010496">
    <property type="entry name" value="AL/BT2_dom"/>
</dbReference>
<dbReference type="Gene3D" id="2.60.120.560">
    <property type="entry name" value="Exo-inulinase, domain 1"/>
    <property type="match status" value="1"/>
</dbReference>
<dbReference type="Gene3D" id="3.40.50.1110">
    <property type="entry name" value="SGNH hydrolase"/>
    <property type="match status" value="1"/>
</dbReference>
<feature type="domain" description="SGNH hydrolase-type esterase" evidence="4">
    <location>
        <begin position="156"/>
        <end position="335"/>
    </location>
</feature>
<sequence length="652" mass="69561">MTKQFRGKGFVSALTVAGVLLLSGLVSSPGASAATGDGSASDANILYVGRWDRTNASVARSYWSGAYFRVHFTGTSVQLRLAGAANLYVSIDGGGEAYYPGATGTVNLTPTPLAAGVHTLRVASRSETDVIQFQGLVLSSGATTLVPAARSKRIEFVGDSITAGCCALTRGALNDYAWLVGEALNADHTQIAYSGICLQDGVACFSPNNIGMSQQYFKLQTVQYPSSPAWDFSRYAADAVVINLGTNDNNWGVSDAAFQSTYITFLQNIRARYPNALLFVLRTFGGFKVAPTLAAVNARIAAGDTKLSYVDTTGWVTPGTADFSDDLHPSDSGHAKIARLLAPFLAKTARWEVPFSDDFNDGNANGWAVYGGSWAVSGNQLAVAAHPGAKALASGVLFSNGTLDADITLGAAGNAGLMFRASRLDTGVDAYQGYFAGFDQGQVFLGRADHNWVTVASVPTLLAPQVAHHVRVVAVGSNLKVYVDDMATPKLNVTDTTYTSGGVGVRTYQADARFDNVAARAFSRFESSLRGYFVRHQGGRGRIDTWLLPAEDAEWRVVPGLANASALSLESVAFPGHFLRHANGELWLHPNDGSALFKADATWWRRPGQANASLTSFESFNFPGNYLRHRNGLLYSEPLATDLDRSDATFRE</sequence>
<dbReference type="Pfam" id="PF05270">
    <property type="entry name" value="AbfB"/>
    <property type="match status" value="1"/>
</dbReference>
<feature type="domain" description="Carbohydrate esterase 2 N-terminal" evidence="5">
    <location>
        <begin position="47"/>
        <end position="145"/>
    </location>
</feature>
<gene>
    <name evidence="6" type="ORF">SAMN05443639_1287</name>
</gene>
<name>A0A1I0LGI7_9BACT</name>
<dbReference type="Pfam" id="PF17996">
    <property type="entry name" value="CE2_N"/>
    <property type="match status" value="1"/>
</dbReference>
<evidence type="ECO:0000256" key="1">
    <source>
        <dbReference type="SAM" id="SignalP"/>
    </source>
</evidence>
<reference evidence="7" key="1">
    <citation type="submission" date="2016-10" db="EMBL/GenBank/DDBJ databases">
        <authorList>
            <person name="Varghese N."/>
            <person name="Submissions S."/>
        </authorList>
    </citation>
    <scope>NUCLEOTIDE SEQUENCE [LARGE SCALE GENOMIC DNA]</scope>
    <source>
        <strain evidence="7">DSM 16858</strain>
    </source>
</reference>
<dbReference type="AlphaFoldDB" id="A0A1I0LGI7"/>
<dbReference type="CDD" id="cd23399">
    <property type="entry name" value="beta-trefoil_ABD_ABFB"/>
    <property type="match status" value="1"/>
</dbReference>
<evidence type="ECO:0000259" key="3">
    <source>
        <dbReference type="Pfam" id="PF06439"/>
    </source>
</evidence>
<dbReference type="Proteomes" id="UP000199181">
    <property type="component" value="Unassembled WGS sequence"/>
</dbReference>
<proteinExistence type="predicted"/>
<dbReference type="InterPro" id="IPR040794">
    <property type="entry name" value="CE2_N"/>
</dbReference>
<dbReference type="Pfam" id="PF06439">
    <property type="entry name" value="3keto-disac_hyd"/>
    <property type="match status" value="1"/>
</dbReference>
<organism evidence="6 7">
    <name type="scientific">Stigmatella erecta</name>
    <dbReference type="NCBI Taxonomy" id="83460"/>
    <lineage>
        <taxon>Bacteria</taxon>
        <taxon>Pseudomonadati</taxon>
        <taxon>Myxococcota</taxon>
        <taxon>Myxococcia</taxon>
        <taxon>Myxococcales</taxon>
        <taxon>Cystobacterineae</taxon>
        <taxon>Archangiaceae</taxon>
        <taxon>Stigmatella</taxon>
    </lineage>
</organism>
<dbReference type="SUPFAM" id="SSF110221">
    <property type="entry name" value="AbfB domain"/>
    <property type="match status" value="1"/>
</dbReference>
<dbReference type="InterPro" id="IPR036195">
    <property type="entry name" value="AbfB_ABD_sf"/>
</dbReference>
<dbReference type="GO" id="GO:0046556">
    <property type="term" value="F:alpha-L-arabinofuranosidase activity"/>
    <property type="evidence" value="ECO:0007669"/>
    <property type="project" value="InterPro"/>
</dbReference>
<dbReference type="PANTHER" id="PTHR37834:SF2">
    <property type="entry name" value="ESTERASE, SGNH HYDROLASE-TYPE"/>
    <property type="match status" value="1"/>
</dbReference>
<feature type="signal peptide" evidence="1">
    <location>
        <begin position="1"/>
        <end position="33"/>
    </location>
</feature>
<dbReference type="SUPFAM" id="SSF52266">
    <property type="entry name" value="SGNH hydrolase"/>
    <property type="match status" value="1"/>
</dbReference>
<evidence type="ECO:0000313" key="7">
    <source>
        <dbReference type="Proteomes" id="UP000199181"/>
    </source>
</evidence>
<feature type="chain" id="PRO_5011526147" evidence="1">
    <location>
        <begin position="34"/>
        <end position="652"/>
    </location>
</feature>